<dbReference type="EMBL" id="CP033116">
    <property type="protein sequence ID" value="QFY57556.1"/>
    <property type="molecule type" value="Genomic_DNA"/>
</dbReference>
<reference evidence="3 5" key="2">
    <citation type="submission" date="2018-10" db="EMBL/GenBank/DDBJ databases">
        <title>Complete genome sequence of Pseudomonas pelagia strain Kongs-67.</title>
        <authorList>
            <person name="Sinha R.K."/>
            <person name="Krishnan K."/>
        </authorList>
    </citation>
    <scope>NUCLEOTIDE SEQUENCE [LARGE SCALE GENOMIC DNA]</scope>
    <source>
        <strain evidence="3 5">Kongs-67</strain>
    </source>
</reference>
<proteinExistence type="predicted"/>
<gene>
    <name evidence="2" type="ORF">CO192_01180</name>
    <name evidence="3" type="ORF">EAO82_14980</name>
</gene>
<evidence type="ECO:0000313" key="4">
    <source>
        <dbReference type="Proteomes" id="UP000243750"/>
    </source>
</evidence>
<feature type="transmembrane region" description="Helical" evidence="1">
    <location>
        <begin position="156"/>
        <end position="177"/>
    </location>
</feature>
<feature type="transmembrane region" description="Helical" evidence="1">
    <location>
        <begin position="113"/>
        <end position="136"/>
    </location>
</feature>
<keyword evidence="1" id="KW-1133">Transmembrane helix</keyword>
<accession>A0AA91Z8P5</accession>
<dbReference type="Proteomes" id="UP000344571">
    <property type="component" value="Chromosome"/>
</dbReference>
<evidence type="ECO:0000256" key="1">
    <source>
        <dbReference type="SAM" id="Phobius"/>
    </source>
</evidence>
<dbReference type="EMBL" id="NWMT01000019">
    <property type="protein sequence ID" value="PCD01266.1"/>
    <property type="molecule type" value="Genomic_DNA"/>
</dbReference>
<organism evidence="2 4">
    <name type="scientific">Halopseudomonas pelagia</name>
    <dbReference type="NCBI Taxonomy" id="553151"/>
    <lineage>
        <taxon>Bacteria</taxon>
        <taxon>Pseudomonadati</taxon>
        <taxon>Pseudomonadota</taxon>
        <taxon>Gammaproteobacteria</taxon>
        <taxon>Pseudomonadales</taxon>
        <taxon>Pseudomonadaceae</taxon>
        <taxon>Halopseudomonas</taxon>
    </lineage>
</organism>
<sequence length="191" mass="21495">MLELSRRSQVAIGIVLVLLVAMNRGSHFSLVNLPSASWAVFFLAGVLLKPRWVFPLLFLQTTFMDIMSVGWTNAGHHCMTVAYWMLLPAYAALWFGGRLYARWHREQLSSLLVLIPAVLSSALVCQLFSSGGFYFFSGRYDNPTFSGMLERIATYYPQYLSSMALYVGAAAVIYIVMRVYAVREAQQGRQA</sequence>
<feature type="transmembrane region" description="Helical" evidence="1">
    <location>
        <begin position="81"/>
        <end position="101"/>
    </location>
</feature>
<name>A0AA91Z8P5_9GAMM</name>
<reference evidence="2 4" key="1">
    <citation type="submission" date="2017-09" db="EMBL/GenBank/DDBJ databases">
        <title>Bacterial and phytoplankton interrelationship in Kongsfjorden, an Arctic fjord.</title>
        <authorList>
            <person name="Sinha R."/>
            <person name="Krishnan K."/>
        </authorList>
    </citation>
    <scope>NUCLEOTIDE SEQUENCE [LARGE SCALE GENOMIC DNA]</scope>
    <source>
        <strain evidence="2 4">58</strain>
    </source>
</reference>
<evidence type="ECO:0000313" key="3">
    <source>
        <dbReference type="EMBL" id="QFY57556.1"/>
    </source>
</evidence>
<protein>
    <recommendedName>
        <fullName evidence="6">Cobalamin ABC transporter</fullName>
    </recommendedName>
</protein>
<keyword evidence="1" id="KW-0812">Transmembrane</keyword>
<dbReference type="AlphaFoldDB" id="A0AA91Z8P5"/>
<dbReference type="RefSeq" id="WP_096344806.1">
    <property type="nucleotide sequence ID" value="NZ_CP033116.1"/>
</dbReference>
<dbReference type="Proteomes" id="UP000243750">
    <property type="component" value="Unassembled WGS sequence"/>
</dbReference>
<evidence type="ECO:0000313" key="2">
    <source>
        <dbReference type="EMBL" id="PCD01266.1"/>
    </source>
</evidence>
<evidence type="ECO:0000313" key="5">
    <source>
        <dbReference type="Proteomes" id="UP000344571"/>
    </source>
</evidence>
<keyword evidence="5" id="KW-1185">Reference proteome</keyword>
<evidence type="ECO:0008006" key="6">
    <source>
        <dbReference type="Google" id="ProtNLM"/>
    </source>
</evidence>
<keyword evidence="1" id="KW-0472">Membrane</keyword>